<evidence type="ECO:0000313" key="1">
    <source>
        <dbReference type="EMBL" id="QDT02210.1"/>
    </source>
</evidence>
<accession>A0A517N4Z6</accession>
<dbReference type="KEGG" id="rlc:K227x_05820"/>
<evidence type="ECO:0008006" key="3">
    <source>
        <dbReference type="Google" id="ProtNLM"/>
    </source>
</evidence>
<reference evidence="1 2" key="1">
    <citation type="submission" date="2019-02" db="EMBL/GenBank/DDBJ databases">
        <title>Deep-cultivation of Planctomycetes and their phenomic and genomic characterization uncovers novel biology.</title>
        <authorList>
            <person name="Wiegand S."/>
            <person name="Jogler M."/>
            <person name="Boedeker C."/>
            <person name="Pinto D."/>
            <person name="Vollmers J."/>
            <person name="Rivas-Marin E."/>
            <person name="Kohn T."/>
            <person name="Peeters S.H."/>
            <person name="Heuer A."/>
            <person name="Rast P."/>
            <person name="Oberbeckmann S."/>
            <person name="Bunk B."/>
            <person name="Jeske O."/>
            <person name="Meyerdierks A."/>
            <person name="Storesund J.E."/>
            <person name="Kallscheuer N."/>
            <person name="Luecker S."/>
            <person name="Lage O.M."/>
            <person name="Pohl T."/>
            <person name="Merkel B.J."/>
            <person name="Hornburger P."/>
            <person name="Mueller R.-W."/>
            <person name="Bruemmer F."/>
            <person name="Labrenz M."/>
            <person name="Spormann A.M."/>
            <person name="Op den Camp H."/>
            <person name="Overmann J."/>
            <person name="Amann R."/>
            <person name="Jetten M.S.M."/>
            <person name="Mascher T."/>
            <person name="Medema M.H."/>
            <person name="Devos D.P."/>
            <person name="Kaster A.-K."/>
            <person name="Ovreas L."/>
            <person name="Rohde M."/>
            <person name="Galperin M.Y."/>
            <person name="Jogler C."/>
        </authorList>
    </citation>
    <scope>NUCLEOTIDE SEQUENCE [LARGE SCALE GENOMIC DNA]</scope>
    <source>
        <strain evidence="1 2">K22_7</strain>
    </source>
</reference>
<name>A0A517N4Z6_9BACT</name>
<keyword evidence="2" id="KW-1185">Reference proteome</keyword>
<sequence length="189" mass="21190">MSSLESTFELLRSQLKGTDALNPAKSDPVFYFIHAPEETLELKQKLPLWAAKLRQDDLQVQTASMAELAWKIIDQSGRWESWLEAEPDAEPTEINSAMRDVLRGDDGLIGEVAALVSEPVENRVLFLTDTGLLHPYFRVRTLESGLHDRVKVPMVIFYPGKRSGQYGLKFLGFYSVDGNYRSTLVGGTA</sequence>
<dbReference type="EMBL" id="CP036525">
    <property type="protein sequence ID" value="QDT02210.1"/>
    <property type="molecule type" value="Genomic_DNA"/>
</dbReference>
<protein>
    <recommendedName>
        <fullName evidence="3">DUF1788 domain-containing protein</fullName>
    </recommendedName>
</protein>
<dbReference type="InterPro" id="IPR014858">
    <property type="entry name" value="BrxB"/>
</dbReference>
<dbReference type="RefSeq" id="WP_218933731.1">
    <property type="nucleotide sequence ID" value="NZ_CP036525.1"/>
</dbReference>
<dbReference type="Proteomes" id="UP000318538">
    <property type="component" value="Chromosome"/>
</dbReference>
<dbReference type="Pfam" id="PF08747">
    <property type="entry name" value="BrxB"/>
    <property type="match status" value="1"/>
</dbReference>
<organism evidence="1 2">
    <name type="scientific">Rubripirellula lacrimiformis</name>
    <dbReference type="NCBI Taxonomy" id="1930273"/>
    <lineage>
        <taxon>Bacteria</taxon>
        <taxon>Pseudomonadati</taxon>
        <taxon>Planctomycetota</taxon>
        <taxon>Planctomycetia</taxon>
        <taxon>Pirellulales</taxon>
        <taxon>Pirellulaceae</taxon>
        <taxon>Rubripirellula</taxon>
    </lineage>
</organism>
<evidence type="ECO:0000313" key="2">
    <source>
        <dbReference type="Proteomes" id="UP000318538"/>
    </source>
</evidence>
<proteinExistence type="predicted"/>
<dbReference type="AlphaFoldDB" id="A0A517N4Z6"/>
<gene>
    <name evidence="1" type="ORF">K227x_05820</name>
</gene>